<evidence type="ECO:0000259" key="1">
    <source>
        <dbReference type="Pfam" id="PF02492"/>
    </source>
</evidence>
<dbReference type="GO" id="GO:0005737">
    <property type="term" value="C:cytoplasm"/>
    <property type="evidence" value="ECO:0007669"/>
    <property type="project" value="TreeGrafter"/>
</dbReference>
<dbReference type="Gene3D" id="3.40.50.300">
    <property type="entry name" value="P-loop containing nucleotide triphosphate hydrolases"/>
    <property type="match status" value="1"/>
</dbReference>
<proteinExistence type="predicted"/>
<evidence type="ECO:0000313" key="3">
    <source>
        <dbReference type="Proteomes" id="UP000001299"/>
    </source>
</evidence>
<dbReference type="STRING" id="515622.bpr_III006"/>
<dbReference type="InterPro" id="IPR003495">
    <property type="entry name" value="CobW/HypB/UreG_nucleotide-bd"/>
</dbReference>
<dbReference type="Proteomes" id="UP000001299">
    <property type="component" value="Chromosome 2"/>
</dbReference>
<evidence type="ECO:0000313" key="2">
    <source>
        <dbReference type="EMBL" id="ADL35697.1"/>
    </source>
</evidence>
<feature type="domain" description="CobW/HypB/UreG nucleotide-binding" evidence="1">
    <location>
        <begin position="6"/>
        <end position="164"/>
    </location>
</feature>
<accession>E0S2R5</accession>
<reference evidence="2 3" key="1">
    <citation type="journal article" date="2010" name="PLoS ONE">
        <title>The glycobiome of the rumen bacterium Butyrivibrio proteoclasticus B316(T) highlights adaptation to a polysaccharide-rich environment.</title>
        <authorList>
            <person name="Kelly W.J."/>
            <person name="Leahy S.C."/>
            <person name="Altermann E."/>
            <person name="Yeoman C.J."/>
            <person name="Dunne J.C."/>
            <person name="Kong Z."/>
            <person name="Pacheco D.M."/>
            <person name="Li D."/>
            <person name="Noel S.J."/>
            <person name="Moon C.D."/>
            <person name="Cookson A.L."/>
            <person name="Attwood G.T."/>
        </authorList>
    </citation>
    <scope>NUCLEOTIDE SEQUENCE [LARGE SCALE GENOMIC DNA]</scope>
    <source>
        <strain evidence="3">ATCC 51982 / DSM 14932 / B316</strain>
    </source>
</reference>
<dbReference type="InterPro" id="IPR027417">
    <property type="entry name" value="P-loop_NTPase"/>
</dbReference>
<sequence length="315" mass="35537">MIKLDLITGFLGAGKTTFIKIYAKYLAQSGEKVCVIENDFGAINVDMVLLKELESEGINLEMIVGGDGKEAHKRRLKTKLISMAMMGYTRVIIEPSGIFDVDEYFDLLYEDPIDRFYSASNVIAVVDSKLCTEMSKQARYILMSEVADAGAIVFSRSQYSTKDKMDSVVNFIESAMDEFKCREGLESKYISYGEWSALDSSWIDKIEKAGFSRNSYEKMHLETDDTFQTIFYFNFQMEKDELQRKISAIFSDPECGNVHRIKGIVKDNEGAVYEINTTRNELVAGVVDNTDAVLIVIGEALNKEQIAKYLGKPTI</sequence>
<dbReference type="PANTHER" id="PTHR13748">
    <property type="entry name" value="COBW-RELATED"/>
    <property type="match status" value="1"/>
</dbReference>
<dbReference type="Pfam" id="PF02492">
    <property type="entry name" value="cobW"/>
    <property type="match status" value="1"/>
</dbReference>
<dbReference type="eggNOG" id="COG0523">
    <property type="taxonomic scope" value="Bacteria"/>
</dbReference>
<dbReference type="KEGG" id="bpb:bpr_III006"/>
<dbReference type="InterPro" id="IPR051316">
    <property type="entry name" value="Zinc-reg_GTPase_activator"/>
</dbReference>
<dbReference type="EMBL" id="CP001811">
    <property type="protein sequence ID" value="ADL35697.1"/>
    <property type="molecule type" value="Genomic_DNA"/>
</dbReference>
<protein>
    <submittedName>
        <fullName evidence="2">Hydrogenase accessory protein HypB2</fullName>
    </submittedName>
</protein>
<dbReference type="HOGENOM" id="CLU_017452_1_3_9"/>
<dbReference type="RefSeq" id="WP_013282349.1">
    <property type="nucleotide sequence ID" value="NC_014388.1"/>
</dbReference>
<gene>
    <name evidence="2" type="primary">hypB2</name>
    <name evidence="2" type="ordered locus">bpr_III006</name>
</gene>
<organism evidence="2 3">
    <name type="scientific">Butyrivibrio proteoclasticus (strain ATCC 51982 / DSM 14932 / B316)</name>
    <name type="common">Clostridium proteoclasticum</name>
    <dbReference type="NCBI Taxonomy" id="515622"/>
    <lineage>
        <taxon>Bacteria</taxon>
        <taxon>Bacillati</taxon>
        <taxon>Bacillota</taxon>
        <taxon>Clostridia</taxon>
        <taxon>Lachnospirales</taxon>
        <taxon>Lachnospiraceae</taxon>
        <taxon>Butyrivibrio</taxon>
    </lineage>
</organism>
<dbReference type="PANTHER" id="PTHR13748:SF46">
    <property type="entry name" value="ZINC CHAPERONE YEIR"/>
    <property type="match status" value="1"/>
</dbReference>
<keyword evidence="3" id="KW-1185">Reference proteome</keyword>
<dbReference type="SUPFAM" id="SSF52540">
    <property type="entry name" value="P-loop containing nucleoside triphosphate hydrolases"/>
    <property type="match status" value="1"/>
</dbReference>
<name>E0S2R5_BUTPB</name>
<dbReference type="AlphaFoldDB" id="E0S2R5"/>